<dbReference type="Pfam" id="PF18049">
    <property type="entry name" value="DNA_pol_P_Exo"/>
    <property type="match status" value="1"/>
</dbReference>
<feature type="domain" description="DNA polymerase nu pseudo-exo" evidence="2">
    <location>
        <begin position="386"/>
        <end position="575"/>
    </location>
</feature>
<feature type="region of interest" description="Disordered" evidence="1">
    <location>
        <begin position="336"/>
        <end position="355"/>
    </location>
</feature>
<dbReference type="Proteomes" id="UP000314986">
    <property type="component" value="Unassembled WGS sequence"/>
</dbReference>
<reference evidence="4" key="3">
    <citation type="journal article" date="2014" name="Nature">
        <title>Elephant shark genome provides unique insights into gnathostome evolution.</title>
        <authorList>
            <consortium name="International Elephant Shark Genome Sequencing Consortium"/>
            <person name="Venkatesh B."/>
            <person name="Lee A.P."/>
            <person name="Ravi V."/>
            <person name="Maurya A.K."/>
            <person name="Lian M.M."/>
            <person name="Swann J.B."/>
            <person name="Ohta Y."/>
            <person name="Flajnik M.F."/>
            <person name="Sutoh Y."/>
            <person name="Kasahara M."/>
            <person name="Hoon S."/>
            <person name="Gangu V."/>
            <person name="Roy S.W."/>
            <person name="Irimia M."/>
            <person name="Korzh V."/>
            <person name="Kondrychyn I."/>
            <person name="Lim Z.W."/>
            <person name="Tay B.H."/>
            <person name="Tohari S."/>
            <person name="Kong K.W."/>
            <person name="Ho S."/>
            <person name="Lorente-Galdos B."/>
            <person name="Quilez J."/>
            <person name="Marques-Bonet T."/>
            <person name="Raney B.J."/>
            <person name="Ingham P.W."/>
            <person name="Tay A."/>
            <person name="Hillier L.W."/>
            <person name="Minx P."/>
            <person name="Boehm T."/>
            <person name="Wilson R.K."/>
            <person name="Brenner S."/>
            <person name="Warren W.C."/>
        </authorList>
    </citation>
    <scope>NUCLEOTIDE SEQUENCE [LARGE SCALE GENOMIC DNA]</scope>
</reference>
<reference evidence="4" key="1">
    <citation type="journal article" date="2006" name="Science">
        <title>Ancient noncoding elements conserved in the human genome.</title>
        <authorList>
            <person name="Venkatesh B."/>
            <person name="Kirkness E.F."/>
            <person name="Loh Y.H."/>
            <person name="Halpern A.L."/>
            <person name="Lee A.P."/>
            <person name="Johnson J."/>
            <person name="Dandona N."/>
            <person name="Viswanathan L.D."/>
            <person name="Tay A."/>
            <person name="Venter J.C."/>
            <person name="Strausberg R.L."/>
            <person name="Brenner S."/>
        </authorList>
    </citation>
    <scope>NUCLEOTIDE SEQUENCE [LARGE SCALE GENOMIC DNA]</scope>
</reference>
<dbReference type="AlphaFoldDB" id="A0A4W3J8W9"/>
<dbReference type="InterPro" id="IPR040940">
    <property type="entry name" value="DNA_pol_P_Exo"/>
</dbReference>
<dbReference type="InParanoid" id="A0A4W3J8W9"/>
<name>A0A4W3J8W9_CALMI</name>
<keyword evidence="4" id="KW-1185">Reference proteome</keyword>
<accession>A0A4W3J8W9</accession>
<dbReference type="GeneTree" id="ENSGT01120000275982"/>
<evidence type="ECO:0000259" key="2">
    <source>
        <dbReference type="Pfam" id="PF18049"/>
    </source>
</evidence>
<organism evidence="3 4">
    <name type="scientific">Callorhinchus milii</name>
    <name type="common">Ghost shark</name>
    <dbReference type="NCBI Taxonomy" id="7868"/>
    <lineage>
        <taxon>Eukaryota</taxon>
        <taxon>Metazoa</taxon>
        <taxon>Chordata</taxon>
        <taxon>Craniata</taxon>
        <taxon>Vertebrata</taxon>
        <taxon>Chondrichthyes</taxon>
        <taxon>Holocephali</taxon>
        <taxon>Chimaeriformes</taxon>
        <taxon>Callorhinchidae</taxon>
        <taxon>Callorhinchus</taxon>
    </lineage>
</organism>
<evidence type="ECO:0000313" key="3">
    <source>
        <dbReference type="Ensembl" id="ENSCMIP00000038622.1"/>
    </source>
</evidence>
<dbReference type="Ensembl" id="ENSCMIT00000039172.1">
    <property type="protein sequence ID" value="ENSCMIP00000038622.1"/>
    <property type="gene ID" value="ENSCMIG00000016204.1"/>
</dbReference>
<sequence>MEHREPYSYVGLDLYHKHLSTRAQQIMKAIQYDHKRMQNPGKAKYNHWNHDMEEITTDGCNRRKTGTGAVLQEVEYWQNEERIQLRYPSRMEETEKCRMFPEQKSLVSGKVDKVVGSAENEQLQVSSNSPNFWESKSEEVLCREDLKCVQLQSLIVTRQQINIPVSHTRFYSENQAARSYEDRFVNSLQSYQDTAVNFQVVKQQEPRVSGNRAAQVPQKAVFQIKNALVSKTQENDSYPWLASNSTQYTADSMVPGGKEASKTNTSFWVRHGTKDCTSLCWDESGSVQNDQHLEQQSNMAVPHPLSVAQPKKLLTSDERLNSLQDKNAKCLKRKLGVRGQHGARPSKAASLKLPADDSTCKNDGCQDDSGAERMDSGKLRARAQICDVCTLDTKQRSKVLEEVERASFIILTMVYQDGSSQLTAVKESISSVVSSILALLMNQSGGSSSLTYSEGTASDDALLEPHQGGKYFHLKLEQSPTWLKQDPNDREFVRVLLLHILSRKGCIVCFKAKDLLRTVLHYCTDSVSLKQASEWEILDPRIAAWLLDPNDTASCFETLIPKYCGRSSLLETTGSTADSFGHPKVSLHAADFVW</sequence>
<proteinExistence type="predicted"/>
<reference evidence="3" key="4">
    <citation type="submission" date="2025-08" db="UniProtKB">
        <authorList>
            <consortium name="Ensembl"/>
        </authorList>
    </citation>
    <scope>IDENTIFICATION</scope>
</reference>
<protein>
    <recommendedName>
        <fullName evidence="2">DNA polymerase nu pseudo-exo domain-containing protein</fullName>
    </recommendedName>
</protein>
<evidence type="ECO:0000256" key="1">
    <source>
        <dbReference type="SAM" id="MobiDB-lite"/>
    </source>
</evidence>
<evidence type="ECO:0000313" key="4">
    <source>
        <dbReference type="Proteomes" id="UP000314986"/>
    </source>
</evidence>
<reference evidence="3" key="5">
    <citation type="submission" date="2025-09" db="UniProtKB">
        <authorList>
            <consortium name="Ensembl"/>
        </authorList>
    </citation>
    <scope>IDENTIFICATION</scope>
</reference>
<reference evidence="4" key="2">
    <citation type="journal article" date="2007" name="PLoS Biol.">
        <title>Survey sequencing and comparative analysis of the elephant shark (Callorhinchus milii) genome.</title>
        <authorList>
            <person name="Venkatesh B."/>
            <person name="Kirkness E.F."/>
            <person name="Loh Y.H."/>
            <person name="Halpern A.L."/>
            <person name="Lee A.P."/>
            <person name="Johnson J."/>
            <person name="Dandona N."/>
            <person name="Viswanathan L.D."/>
            <person name="Tay A."/>
            <person name="Venter J.C."/>
            <person name="Strausberg R.L."/>
            <person name="Brenner S."/>
        </authorList>
    </citation>
    <scope>NUCLEOTIDE SEQUENCE [LARGE SCALE GENOMIC DNA]</scope>
</reference>